<dbReference type="EMBL" id="JASBWU010000001">
    <property type="protein sequence ID" value="KAJ9125210.1"/>
    <property type="molecule type" value="Genomic_DNA"/>
</dbReference>
<gene>
    <name evidence="1" type="ORF">QFC22_000164</name>
</gene>
<proteinExistence type="predicted"/>
<comment type="caution">
    <text evidence="1">The sequence shown here is derived from an EMBL/GenBank/DDBJ whole genome shotgun (WGS) entry which is preliminary data.</text>
</comment>
<evidence type="ECO:0000313" key="2">
    <source>
        <dbReference type="Proteomes" id="UP001243375"/>
    </source>
</evidence>
<keyword evidence="2" id="KW-1185">Reference proteome</keyword>
<organism evidence="1 2">
    <name type="scientific">Naganishia vaughanmartiniae</name>
    <dbReference type="NCBI Taxonomy" id="1424756"/>
    <lineage>
        <taxon>Eukaryota</taxon>
        <taxon>Fungi</taxon>
        <taxon>Dikarya</taxon>
        <taxon>Basidiomycota</taxon>
        <taxon>Agaricomycotina</taxon>
        <taxon>Tremellomycetes</taxon>
        <taxon>Filobasidiales</taxon>
        <taxon>Filobasidiaceae</taxon>
        <taxon>Naganishia</taxon>
    </lineage>
</organism>
<accession>A0ACC2XNL2</accession>
<name>A0ACC2XNL2_9TREE</name>
<protein>
    <submittedName>
        <fullName evidence="1">Uncharacterized protein</fullName>
    </submittedName>
</protein>
<dbReference type="Proteomes" id="UP001243375">
    <property type="component" value="Unassembled WGS sequence"/>
</dbReference>
<reference evidence="1" key="1">
    <citation type="submission" date="2023-04" db="EMBL/GenBank/DDBJ databases">
        <title>Draft Genome sequencing of Naganishia species isolated from polar environments using Oxford Nanopore Technology.</title>
        <authorList>
            <person name="Leo P."/>
            <person name="Venkateswaran K."/>
        </authorList>
    </citation>
    <scope>NUCLEOTIDE SEQUENCE</scope>
    <source>
        <strain evidence="1">MNA-CCFEE 5425</strain>
    </source>
</reference>
<evidence type="ECO:0000313" key="1">
    <source>
        <dbReference type="EMBL" id="KAJ9125210.1"/>
    </source>
</evidence>
<sequence length="1886" mass="210965">MSVEQEIGSSDLHVDQESTEEMAEVSLDDEEKSEQIKVEHDDYRQPDTVDLTPEHDLPASEANGSISPVPSTEEKANVEDQEGTSGVSITTTHPENGSPSATETALGESRPASRPGSSAFGSHMRTASSRTSISLSRSHTQGGPQLSAALIIPGLETIAESKEAKRNPALLQAAQKALELCKGNDAYSQPRAIVEPLRLACETQSEKLIIASLDLVAKLVSHSFFHEEHPPEGQPSLADLIAHIVTMSYTENSSPAVGLQVVKALLSLVLSPTLLIHQSSLLKAVRTVYNVYLLSSDTTNQMIAQGGLTQMVHHIFARIDRDAVRTRPGTPRTPNTQNGRTRTPVSADSRTTQDPSTDERGPASEKAAEEQHSEAGKEVEKPVLSVTSFAEPNPNDGIHLDNKGVESLEKLPARPLAIATAAEADDNLAEPQPLYSAHPDEQEGSIRHLTTAQLFVKDAFLVFRALCKLNMEPLLSESEKDPRAHDLRSKLLSLHLVLSVLRSHSDLFADASITIPSASSNGDTPFLQATKQYICLSLSRNALSSVPQVFELSIEIFFTMLQTLRAQLKKEIEVLFNEIFIPILEMRHASLRQKSTTLAVYLKLCQDPQMLVDIYINYDCDRASLENIYERLVNVIAKTGQMAPGTYGKTDDLTENGKNHNQPILAGFSTGTSSDYSRILNKYSGMSGEARLKRQSLECVVATLKSLVAWVQANKITDRDEVFSMNGEHSQTPRRSEHRMSIASSANASTPDVTLPEDDPERLETARQRKVSLLEGIRLFNFKPKKGIQYLIDHKFIRSSKPDDIAKFLLRTEGLNKAMIGEYLGDGEETNVAVMHAFVDMLDFTNLPFTEAVRLYLQSFRLPGEAQKIDRFMLKFAERYIANNPSTVFANADTAYILAFSVIMLNTDAHNKNLKTKRMSKVEFVKNNRGINDGQDLPDDFLGEIYDEIQKSEIKMKDEVELAPAPNTAGLAGTLANVGRDLHKEAYVLQSEAVANKAEALFKTLVRQQRRTGKNTDHFFSASHLEHVRPMFEVAWMPCLAAISAPMQETENMSAIILCLDGFKNAIKIAGIFDLELERDAYLSTVAKFTYLSNLAEMRPKNVEAIKTLLDIAISDGNNLKGSWREVLTCVSQLERMQLISAGIDVPELHRRESATTKRKPGRKLADEVADESRSTQVTVAADMVFSSSKNLSGSAIVDFVRALSEVSWEEIQSSASSPQPRLFSLQKLVDIAYYNMGRIRLEWSNIWQIVGVHFNQVCCHNNPNVSFFALDALRQLAMRFLEKDELAHFKFQKDFLKPFEYAMTHNVNADAREMILQCLQQMLQARVNNLRSGWSTMFKVFSAASRVLTGQSLTGYPGPPISAEATLSIARVPNYAFDLVTTIYREHFDLVLKYGSFSDFCVCLTDFSKVTKFQKISLQAIGMLQSTVPKLLESPESTNKVFGEEQNDGKLAPGTDEKMARYWFPVLFAFYDIIMTGEDLEVRRMALDSLFETLTIHGAGFSLEFWNSICQEVLFPIFSVLQNKKDVSRFSTQEDLSVWLSTTMISALRNLIALYTHYFEILQEYLDGLLDLLCACICQENDTLARIGTSCFQQLLENNVKKLSPQKWERIVTAFVQLFKTTTAYQLFDETLRSDRELAPGDPSADEGSSHLVAPALLTPMDPEAQINSTPRILTLADRRRIFKQIIVKCVLQLLLIETTHELLQNEEVYNTIPAKHLLRFMSVLDDSYQFARKFNADKDLRMALWKVGFMKQLPNLLKQESSSASTLVNVLLRMYNDPRPEHIATRQDILKQLVPLGTHIMKDFNAIDPETQPRNVIAWTPVVVEILHGCCSFEDESFTEYLPELYPLVTDMLTREMAMELWQAVREFYVKTGQVKGLMPKGRA</sequence>